<gene>
    <name evidence="8" type="ORF">D6C83_02328</name>
    <name evidence="7" type="ORF">D6D28_06118</name>
</gene>
<proteinExistence type="inferred from homology"/>
<dbReference type="GO" id="GO:0016020">
    <property type="term" value="C:membrane"/>
    <property type="evidence" value="ECO:0007669"/>
    <property type="project" value="UniProtKB-SubCell"/>
</dbReference>
<keyword evidence="3 6" id="KW-0812">Transmembrane</keyword>
<evidence type="ECO:0000256" key="4">
    <source>
        <dbReference type="ARBA" id="ARBA00022989"/>
    </source>
</evidence>
<evidence type="ECO:0000256" key="2">
    <source>
        <dbReference type="ARBA" id="ARBA00007322"/>
    </source>
</evidence>
<protein>
    <recommendedName>
        <fullName evidence="11">Endoplasmic reticulum protein</fullName>
    </recommendedName>
</protein>
<evidence type="ECO:0000256" key="6">
    <source>
        <dbReference type="SAM" id="Phobius"/>
    </source>
</evidence>
<organism evidence="8 9">
    <name type="scientific">Aureobasidium pullulans</name>
    <name type="common">Black yeast</name>
    <name type="synonym">Pullularia pullulans</name>
    <dbReference type="NCBI Taxonomy" id="5580"/>
    <lineage>
        <taxon>Eukaryota</taxon>
        <taxon>Fungi</taxon>
        <taxon>Dikarya</taxon>
        <taxon>Ascomycota</taxon>
        <taxon>Pezizomycotina</taxon>
        <taxon>Dothideomycetes</taxon>
        <taxon>Dothideomycetidae</taxon>
        <taxon>Dothideales</taxon>
        <taxon>Saccotheciaceae</taxon>
        <taxon>Aureobasidium</taxon>
    </lineage>
</organism>
<evidence type="ECO:0000256" key="1">
    <source>
        <dbReference type="ARBA" id="ARBA00004141"/>
    </source>
</evidence>
<evidence type="ECO:0008006" key="11">
    <source>
        <dbReference type="Google" id="ProtNLM"/>
    </source>
</evidence>
<reference evidence="9 10" key="1">
    <citation type="submission" date="2018-10" db="EMBL/GenBank/DDBJ databases">
        <title>Fifty Aureobasidium pullulans genomes reveal a recombining polyextremotolerant generalist.</title>
        <authorList>
            <person name="Gostincar C."/>
            <person name="Turk M."/>
            <person name="Zajc J."/>
            <person name="Gunde-Cimerman N."/>
        </authorList>
    </citation>
    <scope>NUCLEOTIDE SEQUENCE [LARGE SCALE GENOMIC DNA]</scope>
    <source>
        <strain evidence="7 10">EXF-11900</strain>
        <strain evidence="8 9">EXF-3380</strain>
    </source>
</reference>
<sequence>MTAHLRIASTDSPAITDYPTMAPPPPSNLPLQERVLQLVQTLQFAWFAGHVTLLLSSVRYALSYLTFHANSKWAIFSYRTAFVAAAATYGIVVFKSFRARARAGKATGGPLQIVGDENVQYLAMALIWLWSRQIPLAVLPFAVYSIFHVATYTRSNLLPTLQPQPAVAAGEKPKSSGLADTIGNFVKNYYDSSMTLVAILEIALWFRLGFSALLFQKGSWILIAVYTVFLRARFHQSTFVQQAVNQLTARGDAIANRQDMPPAVRQGWDGVKGGIKQAADLTDINRYAGAQQQGVPKKTQ</sequence>
<feature type="transmembrane region" description="Helical" evidence="6">
    <location>
        <begin position="73"/>
        <end position="94"/>
    </location>
</feature>
<feature type="transmembrane region" description="Helical" evidence="6">
    <location>
        <begin position="134"/>
        <end position="153"/>
    </location>
</feature>
<keyword evidence="5 6" id="KW-0472">Membrane</keyword>
<dbReference type="GO" id="GO:0005783">
    <property type="term" value="C:endoplasmic reticulum"/>
    <property type="evidence" value="ECO:0007669"/>
    <property type="project" value="TreeGrafter"/>
</dbReference>
<keyword evidence="4 6" id="KW-1133">Transmembrane helix</keyword>
<dbReference type="PANTHER" id="PTHR12703">
    <property type="entry name" value="TRANSMEMBRANE PROTEIN 33"/>
    <property type="match status" value="1"/>
</dbReference>
<dbReference type="EMBL" id="QZBU01000491">
    <property type="protein sequence ID" value="TIA66363.1"/>
    <property type="molecule type" value="Genomic_DNA"/>
</dbReference>
<evidence type="ECO:0000313" key="10">
    <source>
        <dbReference type="Proteomes" id="UP000304951"/>
    </source>
</evidence>
<dbReference type="PANTHER" id="PTHR12703:SF4">
    <property type="entry name" value="TRANSMEMBRANE PROTEIN 33"/>
    <property type="match status" value="1"/>
</dbReference>
<feature type="transmembrane region" description="Helical" evidence="6">
    <location>
        <begin position="44"/>
        <end position="67"/>
    </location>
</feature>
<dbReference type="InterPro" id="IPR005344">
    <property type="entry name" value="TMEM33/Pom33"/>
</dbReference>
<dbReference type="GO" id="GO:0071786">
    <property type="term" value="P:endoplasmic reticulum tubular network organization"/>
    <property type="evidence" value="ECO:0007669"/>
    <property type="project" value="TreeGrafter"/>
</dbReference>
<dbReference type="EMBL" id="QZAF01000272">
    <property type="protein sequence ID" value="THV69131.1"/>
    <property type="molecule type" value="Genomic_DNA"/>
</dbReference>
<evidence type="ECO:0000256" key="5">
    <source>
        <dbReference type="ARBA" id="ARBA00023136"/>
    </source>
</evidence>
<dbReference type="Proteomes" id="UP000304951">
    <property type="component" value="Unassembled WGS sequence"/>
</dbReference>
<evidence type="ECO:0000313" key="9">
    <source>
        <dbReference type="Proteomes" id="UP000304947"/>
    </source>
</evidence>
<comment type="subcellular location">
    <subcellularLocation>
        <location evidence="1">Membrane</location>
        <topology evidence="1">Multi-pass membrane protein</topology>
    </subcellularLocation>
</comment>
<evidence type="ECO:0000256" key="3">
    <source>
        <dbReference type="ARBA" id="ARBA00022692"/>
    </source>
</evidence>
<evidence type="ECO:0000313" key="7">
    <source>
        <dbReference type="EMBL" id="THV69131.1"/>
    </source>
</evidence>
<evidence type="ECO:0000313" key="8">
    <source>
        <dbReference type="EMBL" id="TIA66363.1"/>
    </source>
</evidence>
<comment type="caution">
    <text evidence="8">The sequence shown here is derived from an EMBL/GenBank/DDBJ whole genome shotgun (WGS) entry which is preliminary data.</text>
</comment>
<dbReference type="InterPro" id="IPR051645">
    <property type="entry name" value="PER33/POM33_regulator"/>
</dbReference>
<dbReference type="Pfam" id="PF03661">
    <property type="entry name" value="TMEM33_Pom33"/>
    <property type="match status" value="1"/>
</dbReference>
<dbReference type="Proteomes" id="UP000304947">
    <property type="component" value="Unassembled WGS sequence"/>
</dbReference>
<dbReference type="AlphaFoldDB" id="A0A4S8T6C3"/>
<dbReference type="GO" id="GO:0061024">
    <property type="term" value="P:membrane organization"/>
    <property type="evidence" value="ECO:0007669"/>
    <property type="project" value="TreeGrafter"/>
</dbReference>
<accession>A0A4S8T6C3</accession>
<comment type="similarity">
    <text evidence="2">Belongs to the PER33/POM33 family.</text>
</comment>
<name>A0A4S8T6C3_AURPU</name>